<evidence type="ECO:0000313" key="3">
    <source>
        <dbReference type="Proteomes" id="UP000036681"/>
    </source>
</evidence>
<dbReference type="AlphaFoldDB" id="A0A0M3I6Y8"/>
<keyword evidence="3" id="KW-1185">Reference proteome</keyword>
<accession>A0A0M3I6Y8</accession>
<feature type="region of interest" description="Disordered" evidence="1">
    <location>
        <begin position="1"/>
        <end position="49"/>
    </location>
</feature>
<feature type="transmembrane region" description="Helical" evidence="2">
    <location>
        <begin position="69"/>
        <end position="87"/>
    </location>
</feature>
<organism evidence="3 4">
    <name type="scientific">Ascaris lumbricoides</name>
    <name type="common">Giant roundworm</name>
    <dbReference type="NCBI Taxonomy" id="6252"/>
    <lineage>
        <taxon>Eukaryota</taxon>
        <taxon>Metazoa</taxon>
        <taxon>Ecdysozoa</taxon>
        <taxon>Nematoda</taxon>
        <taxon>Chromadorea</taxon>
        <taxon>Rhabditida</taxon>
        <taxon>Spirurina</taxon>
        <taxon>Ascaridomorpha</taxon>
        <taxon>Ascaridoidea</taxon>
        <taxon>Ascarididae</taxon>
        <taxon>Ascaris</taxon>
    </lineage>
</organism>
<proteinExistence type="predicted"/>
<keyword evidence="2" id="KW-1133">Transmembrane helix</keyword>
<dbReference type="Proteomes" id="UP000036681">
    <property type="component" value="Unplaced"/>
</dbReference>
<feature type="compositionally biased region" description="Polar residues" evidence="1">
    <location>
        <begin position="1"/>
        <end position="29"/>
    </location>
</feature>
<dbReference type="WBParaSite" id="ALUE_0001288101-mRNA-1">
    <property type="protein sequence ID" value="ALUE_0001288101-mRNA-1"/>
    <property type="gene ID" value="ALUE_0001288101"/>
</dbReference>
<sequence>NGVEQRVTQQRFSSANRTQNAGRTSGEDQVNQKEKQRLSDGANSSGPTVERIRIDDGRFLDACWSAKKMYPPHMLIVIVFSFFFLSGDKQ</sequence>
<evidence type="ECO:0000256" key="2">
    <source>
        <dbReference type="SAM" id="Phobius"/>
    </source>
</evidence>
<keyword evidence="2" id="KW-0472">Membrane</keyword>
<evidence type="ECO:0000256" key="1">
    <source>
        <dbReference type="SAM" id="MobiDB-lite"/>
    </source>
</evidence>
<evidence type="ECO:0000313" key="4">
    <source>
        <dbReference type="WBParaSite" id="ALUE_0001288101-mRNA-1"/>
    </source>
</evidence>
<protein>
    <submittedName>
        <fullName evidence="4">Ovule protein</fullName>
    </submittedName>
</protein>
<reference evidence="4" key="1">
    <citation type="submission" date="2017-02" db="UniProtKB">
        <authorList>
            <consortium name="WormBaseParasite"/>
        </authorList>
    </citation>
    <scope>IDENTIFICATION</scope>
</reference>
<keyword evidence="2" id="KW-0812">Transmembrane</keyword>
<name>A0A0M3I6Y8_ASCLU</name>